<comment type="caution">
    <text evidence="3">The sequence shown here is derived from an EMBL/GenBank/DDBJ whole genome shotgun (WGS) entry which is preliminary data.</text>
</comment>
<keyword evidence="2" id="KW-0732">Signal</keyword>
<dbReference type="Proteomes" id="UP000297540">
    <property type="component" value="Unassembled WGS sequence"/>
</dbReference>
<keyword evidence="1" id="KW-0812">Transmembrane</keyword>
<evidence type="ECO:0000256" key="1">
    <source>
        <dbReference type="SAM" id="Phobius"/>
    </source>
</evidence>
<reference evidence="3 4" key="1">
    <citation type="journal article" date="2017" name="Int. J. Syst. Evol. Microbiol.">
        <title>Mucilaginibacterpsychrotolerans sp. nov., isolated from peatlands.</title>
        <authorList>
            <person name="Deng Y."/>
            <person name="Shen L."/>
            <person name="Xu B."/>
            <person name="Liu Y."/>
            <person name="Gu Z."/>
            <person name="Liu H."/>
            <person name="Zhou Y."/>
        </authorList>
    </citation>
    <scope>NUCLEOTIDE SEQUENCE [LARGE SCALE GENOMIC DNA]</scope>
    <source>
        <strain evidence="3 4">NH7-4</strain>
    </source>
</reference>
<organism evidence="3 4">
    <name type="scientific">Mucilaginibacter psychrotolerans</name>
    <dbReference type="NCBI Taxonomy" id="1524096"/>
    <lineage>
        <taxon>Bacteria</taxon>
        <taxon>Pseudomonadati</taxon>
        <taxon>Bacteroidota</taxon>
        <taxon>Sphingobacteriia</taxon>
        <taxon>Sphingobacteriales</taxon>
        <taxon>Sphingobacteriaceae</taxon>
        <taxon>Mucilaginibacter</taxon>
    </lineage>
</organism>
<feature type="transmembrane region" description="Helical" evidence="1">
    <location>
        <begin position="93"/>
        <end position="113"/>
    </location>
</feature>
<evidence type="ECO:0000313" key="4">
    <source>
        <dbReference type="Proteomes" id="UP000297540"/>
    </source>
</evidence>
<proteinExistence type="predicted"/>
<evidence type="ECO:0000313" key="3">
    <source>
        <dbReference type="EMBL" id="TFF34046.1"/>
    </source>
</evidence>
<dbReference type="RefSeq" id="WP_133235451.1">
    <property type="nucleotide sequence ID" value="NZ_SOZE01000035.1"/>
</dbReference>
<evidence type="ECO:0000256" key="2">
    <source>
        <dbReference type="SAM" id="SignalP"/>
    </source>
</evidence>
<sequence>MLVAALLCAFVIGPFATTLSLHDYFTDWRVYDFAWRLFTVHNLDNTLPGVFETIPYAKQVNGSLWTLAGELLLYAVVLLWGILLLLWQKQFKALAGATPALLLVALFFAGIIYAPWYMAFVLSWGAVFFLGGLAYLFGNKIIINIPLSIGLFVITALLFHYRSPLLVTSFNISLAYGIFAVAYHPALQVKAFHKLGDFSYGLYIYAFPIQQLMALKFPQWGVAANFGASFLLTLVLAAASWYWVEKPMLKLKMAQSAKPA</sequence>
<feature type="transmembrane region" description="Helical" evidence="1">
    <location>
        <begin position="64"/>
        <end position="86"/>
    </location>
</feature>
<name>A0A4Y8S5N8_9SPHI</name>
<gene>
    <name evidence="3" type="ORF">E2R66_23430</name>
</gene>
<dbReference type="AlphaFoldDB" id="A0A4Y8S5N8"/>
<feature type="transmembrane region" description="Helical" evidence="1">
    <location>
        <begin position="220"/>
        <end position="244"/>
    </location>
</feature>
<keyword evidence="4" id="KW-1185">Reference proteome</keyword>
<feature type="signal peptide" evidence="2">
    <location>
        <begin position="1"/>
        <end position="16"/>
    </location>
</feature>
<accession>A0A4Y8S5N8</accession>
<feature type="transmembrane region" description="Helical" evidence="1">
    <location>
        <begin position="141"/>
        <end position="159"/>
    </location>
</feature>
<keyword evidence="1" id="KW-0472">Membrane</keyword>
<evidence type="ECO:0008006" key="5">
    <source>
        <dbReference type="Google" id="ProtNLM"/>
    </source>
</evidence>
<protein>
    <recommendedName>
        <fullName evidence="5">Acyltransferase</fullName>
    </recommendedName>
</protein>
<dbReference type="EMBL" id="SOZE01000035">
    <property type="protein sequence ID" value="TFF34046.1"/>
    <property type="molecule type" value="Genomic_DNA"/>
</dbReference>
<feature type="chain" id="PRO_5021269105" description="Acyltransferase" evidence="2">
    <location>
        <begin position="17"/>
        <end position="260"/>
    </location>
</feature>
<dbReference type="OrthoDB" id="290051at2"/>
<keyword evidence="1" id="KW-1133">Transmembrane helix</keyword>
<feature type="transmembrane region" description="Helical" evidence="1">
    <location>
        <begin position="165"/>
        <end position="183"/>
    </location>
</feature>